<dbReference type="InParanoid" id="K1PWL1"/>
<organism evidence="8">
    <name type="scientific">Magallana gigas</name>
    <name type="common">Pacific oyster</name>
    <name type="synonym">Crassostrea gigas</name>
    <dbReference type="NCBI Taxonomy" id="29159"/>
    <lineage>
        <taxon>Eukaryota</taxon>
        <taxon>Metazoa</taxon>
        <taxon>Spiralia</taxon>
        <taxon>Lophotrochozoa</taxon>
        <taxon>Mollusca</taxon>
        <taxon>Bivalvia</taxon>
        <taxon>Autobranchia</taxon>
        <taxon>Pteriomorphia</taxon>
        <taxon>Ostreida</taxon>
        <taxon>Ostreoidea</taxon>
        <taxon>Ostreidae</taxon>
        <taxon>Magallana</taxon>
    </lineage>
</organism>
<reference evidence="8" key="1">
    <citation type="journal article" date="2012" name="Nature">
        <title>The oyster genome reveals stress adaptation and complexity of shell formation.</title>
        <authorList>
            <person name="Zhang G."/>
            <person name="Fang X."/>
            <person name="Guo X."/>
            <person name="Li L."/>
            <person name="Luo R."/>
            <person name="Xu F."/>
            <person name="Yang P."/>
            <person name="Zhang L."/>
            <person name="Wang X."/>
            <person name="Qi H."/>
            <person name="Xiong Z."/>
            <person name="Que H."/>
            <person name="Xie Y."/>
            <person name="Holland P.W."/>
            <person name="Paps J."/>
            <person name="Zhu Y."/>
            <person name="Wu F."/>
            <person name="Chen Y."/>
            <person name="Wang J."/>
            <person name="Peng C."/>
            <person name="Meng J."/>
            <person name="Yang L."/>
            <person name="Liu J."/>
            <person name="Wen B."/>
            <person name="Zhang N."/>
            <person name="Huang Z."/>
            <person name="Zhu Q."/>
            <person name="Feng Y."/>
            <person name="Mount A."/>
            <person name="Hedgecock D."/>
            <person name="Xu Z."/>
            <person name="Liu Y."/>
            <person name="Domazet-Loso T."/>
            <person name="Du Y."/>
            <person name="Sun X."/>
            <person name="Zhang S."/>
            <person name="Liu B."/>
            <person name="Cheng P."/>
            <person name="Jiang X."/>
            <person name="Li J."/>
            <person name="Fan D."/>
            <person name="Wang W."/>
            <person name="Fu W."/>
            <person name="Wang T."/>
            <person name="Wang B."/>
            <person name="Zhang J."/>
            <person name="Peng Z."/>
            <person name="Li Y."/>
            <person name="Li N."/>
            <person name="Wang J."/>
            <person name="Chen M."/>
            <person name="He Y."/>
            <person name="Tan F."/>
            <person name="Song X."/>
            <person name="Zheng Q."/>
            <person name="Huang R."/>
            <person name="Yang H."/>
            <person name="Du X."/>
            <person name="Chen L."/>
            <person name="Yang M."/>
            <person name="Gaffney P.M."/>
            <person name="Wang S."/>
            <person name="Luo L."/>
            <person name="She Z."/>
            <person name="Ming Y."/>
            <person name="Huang W."/>
            <person name="Zhang S."/>
            <person name="Huang B."/>
            <person name="Zhang Y."/>
            <person name="Qu T."/>
            <person name="Ni P."/>
            <person name="Miao G."/>
            <person name="Wang J."/>
            <person name="Wang Q."/>
            <person name="Steinberg C.E."/>
            <person name="Wang H."/>
            <person name="Li N."/>
            <person name="Qian L."/>
            <person name="Zhang G."/>
            <person name="Li Y."/>
            <person name="Yang H."/>
            <person name="Liu X."/>
            <person name="Wang J."/>
            <person name="Yin Y."/>
            <person name="Wang J."/>
        </authorList>
    </citation>
    <scope>NUCLEOTIDE SEQUENCE [LARGE SCALE GENOMIC DNA]</scope>
    <source>
        <strain evidence="8">05x7-T-G4-1.051#20</strain>
    </source>
</reference>
<dbReference type="Gene3D" id="3.40.50.150">
    <property type="entry name" value="Vaccinia Virus protein VP39"/>
    <property type="match status" value="1"/>
</dbReference>
<evidence type="ECO:0000256" key="6">
    <source>
        <dbReference type="SAM" id="MobiDB-lite"/>
    </source>
</evidence>
<feature type="domain" description="SAM-dependent MTase RsmB/NOP-type" evidence="7">
    <location>
        <begin position="129"/>
        <end position="433"/>
    </location>
</feature>
<dbReference type="PRINTS" id="PR02008">
    <property type="entry name" value="RCMTFAMILY"/>
</dbReference>
<dbReference type="GO" id="GO:0003723">
    <property type="term" value="F:RNA binding"/>
    <property type="evidence" value="ECO:0007669"/>
    <property type="project" value="UniProtKB-UniRule"/>
</dbReference>
<comment type="similarity">
    <text evidence="5">Belongs to the class I-like SAM-binding methyltransferase superfamily. RsmB/NOP family.</text>
</comment>
<feature type="binding site" evidence="5">
    <location>
        <position position="265"/>
    </location>
    <ligand>
        <name>S-adenosyl-L-methionine</name>
        <dbReference type="ChEBI" id="CHEBI:59789"/>
    </ligand>
</feature>
<dbReference type="GO" id="GO:0008173">
    <property type="term" value="F:RNA methyltransferase activity"/>
    <property type="evidence" value="ECO:0007669"/>
    <property type="project" value="InterPro"/>
</dbReference>
<feature type="binding site" evidence="5">
    <location>
        <begin position="241"/>
        <end position="247"/>
    </location>
    <ligand>
        <name>S-adenosyl-L-methionine</name>
        <dbReference type="ChEBI" id="CHEBI:59789"/>
    </ligand>
</feature>
<dbReference type="Pfam" id="PF21153">
    <property type="entry name" value="NSUN5_N"/>
    <property type="match status" value="1"/>
</dbReference>
<evidence type="ECO:0000313" key="8">
    <source>
        <dbReference type="EMBL" id="EKC20735.1"/>
    </source>
</evidence>
<protein>
    <submittedName>
        <fullName evidence="8">Putative methyltransferase NSUN5</fullName>
    </submittedName>
</protein>
<dbReference type="EMBL" id="JH815760">
    <property type="protein sequence ID" value="EKC20735.1"/>
    <property type="molecule type" value="Genomic_DNA"/>
</dbReference>
<proteinExistence type="inferred from homology"/>
<feature type="active site" description="Nucleophile" evidence="5">
    <location>
        <position position="367"/>
    </location>
</feature>
<dbReference type="InterPro" id="IPR048889">
    <property type="entry name" value="NSUN5_RCM1_N"/>
</dbReference>
<feature type="compositionally biased region" description="Acidic residues" evidence="6">
    <location>
        <begin position="531"/>
        <end position="540"/>
    </location>
</feature>
<evidence type="ECO:0000256" key="3">
    <source>
        <dbReference type="ARBA" id="ARBA00022691"/>
    </source>
</evidence>
<keyword evidence="2 5" id="KW-0808">Transferase</keyword>
<dbReference type="Pfam" id="PF21148">
    <property type="entry name" value="NSUN5_fdxn-like"/>
    <property type="match status" value="1"/>
</dbReference>
<evidence type="ECO:0000256" key="2">
    <source>
        <dbReference type="ARBA" id="ARBA00022679"/>
    </source>
</evidence>
<keyword evidence="4 5" id="KW-0694">RNA-binding</keyword>
<dbReference type="FunCoup" id="K1PWL1">
    <property type="interactions" value="1129"/>
</dbReference>
<dbReference type="Gene3D" id="3.30.70.1170">
    <property type="entry name" value="Sun protein, domain 3"/>
    <property type="match status" value="1"/>
</dbReference>
<feature type="compositionally biased region" description="Basic and acidic residues" evidence="6">
    <location>
        <begin position="517"/>
        <end position="530"/>
    </location>
</feature>
<feature type="binding site" evidence="5">
    <location>
        <position position="312"/>
    </location>
    <ligand>
        <name>S-adenosyl-L-methionine</name>
        <dbReference type="ChEBI" id="CHEBI:59789"/>
    </ligand>
</feature>
<dbReference type="PANTHER" id="PTHR22807">
    <property type="entry name" value="NOP2 YEAST -RELATED NOL1/NOP2/FMU SUN DOMAIN-CONTAINING"/>
    <property type="match status" value="1"/>
</dbReference>
<dbReference type="AlphaFoldDB" id="K1PWL1"/>
<keyword evidence="3 5" id="KW-0949">S-adenosyl-L-methionine</keyword>
<feature type="compositionally biased region" description="Basic and acidic residues" evidence="6">
    <location>
        <begin position="560"/>
        <end position="573"/>
    </location>
</feature>
<dbReference type="InterPro" id="IPR001678">
    <property type="entry name" value="MeTrfase_RsmB-F_NOP2_dom"/>
</dbReference>
<dbReference type="InterPro" id="IPR023267">
    <property type="entry name" value="RCMT"/>
</dbReference>
<name>K1PWL1_MAGGI</name>
<dbReference type="HOGENOM" id="CLU_005316_7_5_1"/>
<feature type="compositionally biased region" description="Basic residues" evidence="6">
    <location>
        <begin position="589"/>
        <end position="599"/>
    </location>
</feature>
<evidence type="ECO:0000256" key="4">
    <source>
        <dbReference type="ARBA" id="ARBA00022884"/>
    </source>
</evidence>
<dbReference type="InterPro" id="IPR049560">
    <property type="entry name" value="MeTrfase_RsmB-F_NOP2_cat"/>
</dbReference>
<sequence>MGDMNRNSNLYIEAARVLHDIYEKKGSIKTCVHRSSYQEKQMLTALVSQTLRFAKVLETVVKRTKLLENNRLLWNDGMLARVLLYDFMIGPGLYKPGRLKVVMVKNKEIITSEFDRLLTAYGVNECSELPSSTTEALPRYVRVNLIKTSVDEVINSFVDKGWTLLHVPTDFSSFKEVCQNLDENQFLRDFHLDDLLVFPAHTDFHDSRLVQDGRVILQDKASCLPAHILSPPEGAVVVDSCAAPGNKTSHMASLMGNKGTIYAFDHKEDRIEVLQERMEGAGVSCKVARCMDFLRVKTDSQTYRDVEYVMVDPSCSGSGIVSRLDSLTNDDASVSQHRLGQLHKLQAQILRHAFSFPKVKKIVYSTCSINEEENEQVCEEIYEKFKERFKIKKVMKNWPERGREGYQKSDRYLRASPTATLTNGFFVACFKRRKMKQEVGSMESGMDQEEVSSEDDQGSQKQNGMDDEEKEGSKKRKKRKEKQSSEEGGEELMEINEKKEKKKKSKKRKRDMYEEETPVKRKEEDKGKEKEEEEEKEEEVLERSVKKRKERTSKSSHCSDTNDIRDKSEKMDAEESIASVGTENSTAEKHKKKKKRSKD</sequence>
<feature type="compositionally biased region" description="Basic residues" evidence="6">
    <location>
        <begin position="500"/>
        <end position="510"/>
    </location>
</feature>
<dbReference type="PANTHER" id="PTHR22807:SF4">
    <property type="entry name" value="28S RRNA (CYTOSINE-C(5))-METHYLTRANSFERASE"/>
    <property type="match status" value="1"/>
</dbReference>
<dbReference type="InterPro" id="IPR029063">
    <property type="entry name" value="SAM-dependent_MTases_sf"/>
</dbReference>
<feature type="binding site" evidence="5">
    <location>
        <position position="292"/>
    </location>
    <ligand>
        <name>S-adenosyl-L-methionine</name>
        <dbReference type="ChEBI" id="CHEBI:59789"/>
    </ligand>
</feature>
<gene>
    <name evidence="8" type="ORF">CGI_10005531</name>
</gene>
<feature type="region of interest" description="Disordered" evidence="6">
    <location>
        <begin position="439"/>
        <end position="599"/>
    </location>
</feature>
<dbReference type="SUPFAM" id="SSF53335">
    <property type="entry name" value="S-adenosyl-L-methionine-dependent methyltransferases"/>
    <property type="match status" value="1"/>
</dbReference>
<dbReference type="Pfam" id="PF01189">
    <property type="entry name" value="Methyltr_RsmB-F"/>
    <property type="match status" value="1"/>
</dbReference>
<dbReference type="PROSITE" id="PS51686">
    <property type="entry name" value="SAM_MT_RSMB_NOP"/>
    <property type="match status" value="1"/>
</dbReference>
<accession>K1PWL1</accession>
<dbReference type="GO" id="GO:0070475">
    <property type="term" value="P:rRNA base methylation"/>
    <property type="evidence" value="ECO:0007669"/>
    <property type="project" value="TreeGrafter"/>
</dbReference>
<evidence type="ECO:0000256" key="5">
    <source>
        <dbReference type="PROSITE-ProRule" id="PRU01023"/>
    </source>
</evidence>
<feature type="compositionally biased region" description="Acidic residues" evidence="6">
    <location>
        <begin position="446"/>
        <end position="457"/>
    </location>
</feature>
<dbReference type="InterPro" id="IPR049561">
    <property type="entry name" value="NSUN5_7_fdxn-like"/>
</dbReference>
<evidence type="ECO:0000256" key="1">
    <source>
        <dbReference type="ARBA" id="ARBA00022603"/>
    </source>
</evidence>
<keyword evidence="1 5" id="KW-0489">Methyltransferase</keyword>
<evidence type="ECO:0000259" key="7">
    <source>
        <dbReference type="PROSITE" id="PS51686"/>
    </source>
</evidence>
<dbReference type="GO" id="GO:0005730">
    <property type="term" value="C:nucleolus"/>
    <property type="evidence" value="ECO:0007669"/>
    <property type="project" value="TreeGrafter"/>
</dbReference>